<dbReference type="InterPro" id="IPR036890">
    <property type="entry name" value="HATPase_C_sf"/>
</dbReference>
<gene>
    <name evidence="2" type="primary">rsbT</name>
    <name evidence="2" type="ORF">CAGA_07530</name>
</gene>
<dbReference type="OrthoDB" id="9797578at2"/>
<organism evidence="2 3">
    <name type="scientific">Caproiciproducens galactitolivorans</name>
    <dbReference type="NCBI Taxonomy" id="642589"/>
    <lineage>
        <taxon>Bacteria</taxon>
        <taxon>Bacillati</taxon>
        <taxon>Bacillota</taxon>
        <taxon>Clostridia</taxon>
        <taxon>Eubacteriales</taxon>
        <taxon>Acutalibacteraceae</taxon>
        <taxon>Caproiciproducens</taxon>
    </lineage>
</organism>
<evidence type="ECO:0000313" key="3">
    <source>
        <dbReference type="Proteomes" id="UP000297714"/>
    </source>
</evidence>
<name>A0A4Z0YF30_9FIRM</name>
<dbReference type="RefSeq" id="WP_135657846.1">
    <property type="nucleotide sequence ID" value="NZ_JAJUFJ010000002.1"/>
</dbReference>
<dbReference type="Proteomes" id="UP000297714">
    <property type="component" value="Unassembled WGS sequence"/>
</dbReference>
<keyword evidence="3" id="KW-1185">Reference proteome</keyword>
<comment type="caution">
    <text evidence="2">The sequence shown here is derived from an EMBL/GenBank/DDBJ whole genome shotgun (WGS) entry which is preliminary data.</text>
</comment>
<dbReference type="EMBL" id="SRMQ01000002">
    <property type="protein sequence ID" value="TGJ77383.1"/>
    <property type="molecule type" value="Genomic_DNA"/>
</dbReference>
<dbReference type="EC" id="2.7.11.1" evidence="2"/>
<reference evidence="2 3" key="1">
    <citation type="submission" date="2019-04" db="EMBL/GenBank/DDBJ databases">
        <authorList>
            <person name="Poehlein A."/>
            <person name="Bengelsdorf F.R."/>
            <person name="Duerre P."/>
            <person name="Daniel R."/>
        </authorList>
    </citation>
    <scope>NUCLEOTIDE SEQUENCE [LARGE SCALE GENOMIC DNA]</scope>
    <source>
        <strain evidence="2 3">BS-1</strain>
    </source>
</reference>
<dbReference type="AlphaFoldDB" id="A0A4Z0YF30"/>
<dbReference type="SUPFAM" id="SSF55874">
    <property type="entry name" value="ATPase domain of HSP90 chaperone/DNA topoisomerase II/histidine kinase"/>
    <property type="match status" value="1"/>
</dbReference>
<proteinExistence type="predicted"/>
<protein>
    <submittedName>
        <fullName evidence="2">Serine/threonine-protein kinase RsbT</fullName>
        <ecNumber evidence="2">2.7.11.1</ecNumber>
    </submittedName>
</protein>
<dbReference type="Pfam" id="PF13581">
    <property type="entry name" value="HATPase_c_2"/>
    <property type="match status" value="1"/>
</dbReference>
<dbReference type="Gene3D" id="3.30.565.10">
    <property type="entry name" value="Histidine kinase-like ATPase, C-terminal domain"/>
    <property type="match status" value="1"/>
</dbReference>
<evidence type="ECO:0000313" key="2">
    <source>
        <dbReference type="EMBL" id="TGJ77383.1"/>
    </source>
</evidence>
<feature type="domain" description="Histidine kinase/HSP90-like ATPase" evidence="1">
    <location>
        <begin position="22"/>
        <end position="137"/>
    </location>
</feature>
<evidence type="ECO:0000259" key="1">
    <source>
        <dbReference type="Pfam" id="PF13581"/>
    </source>
</evidence>
<keyword evidence="2" id="KW-0808">Transferase</keyword>
<accession>A0A4Z0YF30</accession>
<keyword evidence="2" id="KW-0418">Kinase</keyword>
<dbReference type="InterPro" id="IPR003594">
    <property type="entry name" value="HATPase_dom"/>
</dbReference>
<sequence length="142" mass="15265">MSNTLSFDYIVPGDDFTRAGEASSDVKHKLKKIGYDSDAIRRVAIAMYEGEINMVIHAGGGKVHVEISPEKIEMVLSDNGPGIEDVALAMREGYSTAPDKVRALGFGAGMGLPNMKKSTDVMEISTKVGVGTTLHMTVYAKR</sequence>
<dbReference type="GO" id="GO:0004674">
    <property type="term" value="F:protein serine/threonine kinase activity"/>
    <property type="evidence" value="ECO:0007669"/>
    <property type="project" value="UniProtKB-EC"/>
</dbReference>